<feature type="non-terminal residue" evidence="2">
    <location>
        <position position="1"/>
    </location>
</feature>
<evidence type="ECO:0000256" key="1">
    <source>
        <dbReference type="SAM" id="MobiDB-lite"/>
    </source>
</evidence>
<dbReference type="OrthoDB" id="785014at2759"/>
<organism evidence="2 3">
    <name type="scientific">Colocasia esculenta</name>
    <name type="common">Wild taro</name>
    <name type="synonym">Arum esculentum</name>
    <dbReference type="NCBI Taxonomy" id="4460"/>
    <lineage>
        <taxon>Eukaryota</taxon>
        <taxon>Viridiplantae</taxon>
        <taxon>Streptophyta</taxon>
        <taxon>Embryophyta</taxon>
        <taxon>Tracheophyta</taxon>
        <taxon>Spermatophyta</taxon>
        <taxon>Magnoliopsida</taxon>
        <taxon>Liliopsida</taxon>
        <taxon>Araceae</taxon>
        <taxon>Aroideae</taxon>
        <taxon>Colocasieae</taxon>
        <taxon>Colocasia</taxon>
    </lineage>
</organism>
<dbReference type="PANTHER" id="PTHR34676">
    <property type="entry name" value="DUF4219 DOMAIN-CONTAINING PROTEIN-RELATED"/>
    <property type="match status" value="1"/>
</dbReference>
<evidence type="ECO:0008006" key="4">
    <source>
        <dbReference type="Google" id="ProtNLM"/>
    </source>
</evidence>
<sequence length="259" mass="29425">MAAQGFAEGQSVTRPPFFDREDYQYWKMRMECFIRGIDFDLWQVIEVGTTTITIVDKSKLSLNFKAKNYLCCTLSKREFSRISACKSTKEIWDKLQVTYEGTDKVNQTRIDILVLQYEQFKMLPNENITQMYNRFLSIVVGLSSLGKNLSDEETVKKILRSLTLSWTPKVTAIEEAHDLTKFSIDKLIGSLMAHEINMEPLSESSSKKKFTNALKVATAPSTSSSSSSKNTGSEDSDVDVVLSKLQKILKKKKNGSRRI</sequence>
<keyword evidence="3" id="KW-1185">Reference proteome</keyword>
<dbReference type="AlphaFoldDB" id="A0A843XKV3"/>
<proteinExistence type="predicted"/>
<protein>
    <recommendedName>
        <fullName evidence="4">DUF4219 domain-containing protein/UBN2 domain-containing protein</fullName>
    </recommendedName>
</protein>
<name>A0A843XKV3_COLES</name>
<gene>
    <name evidence="2" type="ORF">Taro_053296</name>
</gene>
<comment type="caution">
    <text evidence="2">The sequence shown here is derived from an EMBL/GenBank/DDBJ whole genome shotgun (WGS) entry which is preliminary data.</text>
</comment>
<dbReference type="Proteomes" id="UP000652761">
    <property type="component" value="Unassembled WGS sequence"/>
</dbReference>
<dbReference type="PANTHER" id="PTHR34676:SF8">
    <property type="entry name" value="TRANSMEMBRANE PROTEIN"/>
    <property type="match status" value="1"/>
</dbReference>
<accession>A0A843XKV3</accession>
<dbReference type="Pfam" id="PF14223">
    <property type="entry name" value="Retrotran_gag_2"/>
    <property type="match status" value="1"/>
</dbReference>
<evidence type="ECO:0000313" key="3">
    <source>
        <dbReference type="Proteomes" id="UP000652761"/>
    </source>
</evidence>
<reference evidence="2" key="1">
    <citation type="submission" date="2017-07" db="EMBL/GenBank/DDBJ databases">
        <title>Taro Niue Genome Assembly and Annotation.</title>
        <authorList>
            <person name="Atibalentja N."/>
            <person name="Keating K."/>
            <person name="Fields C.J."/>
        </authorList>
    </citation>
    <scope>NUCLEOTIDE SEQUENCE</scope>
    <source>
        <strain evidence="2">Niue_2</strain>
        <tissue evidence="2">Leaf</tissue>
    </source>
</reference>
<feature type="region of interest" description="Disordered" evidence="1">
    <location>
        <begin position="217"/>
        <end position="238"/>
    </location>
</feature>
<dbReference type="EMBL" id="NMUH01009669">
    <property type="protein sequence ID" value="MQM20279.1"/>
    <property type="molecule type" value="Genomic_DNA"/>
</dbReference>
<evidence type="ECO:0000313" key="2">
    <source>
        <dbReference type="EMBL" id="MQM20279.1"/>
    </source>
</evidence>